<name>A0A0F9AG63_9ZZZZ</name>
<sequence length="178" mass="20207">MSTKLTYSEAQAYLADLAQRGELGPMAEEWVERLAAKAWPWFRSSEKLDDFLQGLFPGTHAGGWSTTVVIAEPAVDHLVNYGELWVGPVFSEMEVRRCHDNVACLYAEGIIDEVYTGFALTKDGMWRSHSWGMRLVPGENNEPVWEVIETTEPRLMYFGVPDPEFDEDPNPDLLPYFS</sequence>
<organism evidence="1">
    <name type="scientific">marine sediment metagenome</name>
    <dbReference type="NCBI Taxonomy" id="412755"/>
    <lineage>
        <taxon>unclassified sequences</taxon>
        <taxon>metagenomes</taxon>
        <taxon>ecological metagenomes</taxon>
    </lineage>
</organism>
<gene>
    <name evidence="1" type="ORF">LCGC14_2916400</name>
</gene>
<protein>
    <submittedName>
        <fullName evidence="1">Uncharacterized protein</fullName>
    </submittedName>
</protein>
<comment type="caution">
    <text evidence="1">The sequence shown here is derived from an EMBL/GenBank/DDBJ whole genome shotgun (WGS) entry which is preliminary data.</text>
</comment>
<accession>A0A0F9AG63</accession>
<dbReference type="EMBL" id="LAZR01057843">
    <property type="protein sequence ID" value="KKK71191.1"/>
    <property type="molecule type" value="Genomic_DNA"/>
</dbReference>
<dbReference type="AlphaFoldDB" id="A0A0F9AG63"/>
<evidence type="ECO:0000313" key="1">
    <source>
        <dbReference type="EMBL" id="KKK71191.1"/>
    </source>
</evidence>
<proteinExistence type="predicted"/>
<reference evidence="1" key="1">
    <citation type="journal article" date="2015" name="Nature">
        <title>Complex archaea that bridge the gap between prokaryotes and eukaryotes.</title>
        <authorList>
            <person name="Spang A."/>
            <person name="Saw J.H."/>
            <person name="Jorgensen S.L."/>
            <person name="Zaremba-Niedzwiedzka K."/>
            <person name="Martijn J."/>
            <person name="Lind A.E."/>
            <person name="van Eijk R."/>
            <person name="Schleper C."/>
            <person name="Guy L."/>
            <person name="Ettema T.J."/>
        </authorList>
    </citation>
    <scope>NUCLEOTIDE SEQUENCE</scope>
</reference>